<dbReference type="Pfam" id="PF00296">
    <property type="entry name" value="Bac_luciferase"/>
    <property type="match status" value="1"/>
</dbReference>
<dbReference type="SUPFAM" id="SSF51679">
    <property type="entry name" value="Bacterial luciferase-like"/>
    <property type="match status" value="1"/>
</dbReference>
<name>A0A1Y6BYP7_9PROT</name>
<dbReference type="STRING" id="560819.SAMN05428998_11293"/>
<dbReference type="EMBL" id="FWZX01000012">
    <property type="protein sequence ID" value="SMF36478.1"/>
    <property type="molecule type" value="Genomic_DNA"/>
</dbReference>
<reference evidence="4 5" key="1">
    <citation type="submission" date="2017-04" db="EMBL/GenBank/DDBJ databases">
        <authorList>
            <person name="Afonso C.L."/>
            <person name="Miller P.J."/>
            <person name="Scott M.A."/>
            <person name="Spackman E."/>
            <person name="Goraichik I."/>
            <person name="Dimitrov K.M."/>
            <person name="Suarez D.L."/>
            <person name="Swayne D.E."/>
        </authorList>
    </citation>
    <scope>NUCLEOTIDE SEQUENCE [LARGE SCALE GENOMIC DNA]</scope>
    <source>
        <strain evidence="4 5">USBA 355</strain>
    </source>
</reference>
<dbReference type="InterPro" id="IPR011251">
    <property type="entry name" value="Luciferase-like_dom"/>
</dbReference>
<keyword evidence="5" id="KW-1185">Reference proteome</keyword>
<keyword evidence="2 4" id="KW-0503">Monooxygenase</keyword>
<evidence type="ECO:0000313" key="5">
    <source>
        <dbReference type="Proteomes" id="UP000192917"/>
    </source>
</evidence>
<evidence type="ECO:0000256" key="2">
    <source>
        <dbReference type="ARBA" id="ARBA00023033"/>
    </source>
</evidence>
<accession>A0A1Y6BYP7</accession>
<feature type="domain" description="Luciferase-like" evidence="3">
    <location>
        <begin position="1"/>
        <end position="314"/>
    </location>
</feature>
<sequence>MKFAISVTMERFSADEDMRGVIAHALDLVKLADQGGFDIAFTAEHHTIEFTISPNPLITLTHWAARTSRIRLGTATIVAPYWQPIRLAGEAALADRLTDGRLELGIARGAYQYEFDRMAGGMPQQEGVAYLKEIVPAVKALWAGDYAHEGHYWSFPAATSVPKPLQQPHPPIWVAARDPGTFDWAVANGCDIMTTPLSRPAAEVQVLADKFEKAVADHPSVPRPRLLMLRRACVYERAEDWRLPVEASIRYGQCFENLFKNIGTVENGFPEPVAFDAVANRDEYQPENVRENMLFGTPDEVVEKLKLYEQAGVDVFCYGATFGLDRKAALRSLELFIERVMPHFQTEDDERSSPARAHSA</sequence>
<protein>
    <submittedName>
        <fullName evidence="4">Flavin-dependent oxidoreductase, luciferase family (Includes alkanesulfonate monooxygenase SsuD and methylene tetrahydromethanopterin reductase)</fullName>
    </submittedName>
</protein>
<dbReference type="GO" id="GO:0005829">
    <property type="term" value="C:cytosol"/>
    <property type="evidence" value="ECO:0007669"/>
    <property type="project" value="TreeGrafter"/>
</dbReference>
<dbReference type="InterPro" id="IPR050766">
    <property type="entry name" value="Bact_Lucif_Oxidored"/>
</dbReference>
<gene>
    <name evidence="4" type="ORF">SAMN05428998_11293</name>
</gene>
<dbReference type="GO" id="GO:0016705">
    <property type="term" value="F:oxidoreductase activity, acting on paired donors, with incorporation or reduction of molecular oxygen"/>
    <property type="evidence" value="ECO:0007669"/>
    <property type="project" value="InterPro"/>
</dbReference>
<dbReference type="PANTHER" id="PTHR30137:SF8">
    <property type="entry name" value="BLR5498 PROTEIN"/>
    <property type="match status" value="1"/>
</dbReference>
<keyword evidence="1" id="KW-0560">Oxidoreductase</keyword>
<evidence type="ECO:0000313" key="4">
    <source>
        <dbReference type="EMBL" id="SMF36478.1"/>
    </source>
</evidence>
<organism evidence="4 5">
    <name type="scientific">Tistlia consotensis USBA 355</name>
    <dbReference type="NCBI Taxonomy" id="560819"/>
    <lineage>
        <taxon>Bacteria</taxon>
        <taxon>Pseudomonadati</taxon>
        <taxon>Pseudomonadota</taxon>
        <taxon>Alphaproteobacteria</taxon>
        <taxon>Rhodospirillales</taxon>
        <taxon>Rhodovibrionaceae</taxon>
        <taxon>Tistlia</taxon>
    </lineage>
</organism>
<evidence type="ECO:0000259" key="3">
    <source>
        <dbReference type="Pfam" id="PF00296"/>
    </source>
</evidence>
<proteinExistence type="predicted"/>
<evidence type="ECO:0000256" key="1">
    <source>
        <dbReference type="ARBA" id="ARBA00023002"/>
    </source>
</evidence>
<dbReference type="RefSeq" id="WP_085123626.1">
    <property type="nucleotide sequence ID" value="NZ_FWZX01000012.1"/>
</dbReference>
<dbReference type="GO" id="GO:0004497">
    <property type="term" value="F:monooxygenase activity"/>
    <property type="evidence" value="ECO:0007669"/>
    <property type="project" value="UniProtKB-KW"/>
</dbReference>
<dbReference type="AlphaFoldDB" id="A0A1Y6BYP7"/>
<dbReference type="InterPro" id="IPR036661">
    <property type="entry name" value="Luciferase-like_sf"/>
</dbReference>
<dbReference type="Gene3D" id="3.20.20.30">
    <property type="entry name" value="Luciferase-like domain"/>
    <property type="match status" value="1"/>
</dbReference>
<dbReference type="Proteomes" id="UP000192917">
    <property type="component" value="Unassembled WGS sequence"/>
</dbReference>
<dbReference type="PANTHER" id="PTHR30137">
    <property type="entry name" value="LUCIFERASE-LIKE MONOOXYGENASE"/>
    <property type="match status" value="1"/>
</dbReference>